<dbReference type="KEGG" id="pbor:BSF38_04375"/>
<dbReference type="GO" id="GO:0019240">
    <property type="term" value="P:citrulline biosynthetic process"/>
    <property type="evidence" value="ECO:0007669"/>
    <property type="project" value="TreeGrafter"/>
</dbReference>
<feature type="domain" description="Aspartate/ornithine carbamoyltransferase Asp/Orn-binding" evidence="7">
    <location>
        <begin position="155"/>
        <end position="308"/>
    </location>
</feature>
<dbReference type="Pfam" id="PF00185">
    <property type="entry name" value="OTCace"/>
    <property type="match status" value="1"/>
</dbReference>
<protein>
    <recommendedName>
        <fullName evidence="3 6">Ornithine carbamoyltransferase</fullName>
        <shortName evidence="6">OTCase</shortName>
        <ecNumber evidence="3 6">2.1.3.3</ecNumber>
    </recommendedName>
</protein>
<dbReference type="FunFam" id="3.40.50.1370:FF:000008">
    <property type="entry name" value="Ornithine carbamoyltransferase"/>
    <property type="match status" value="1"/>
</dbReference>
<dbReference type="InterPro" id="IPR006131">
    <property type="entry name" value="Asp_carbamoyltransf_Asp/Orn-bd"/>
</dbReference>
<dbReference type="NCBIfam" id="TIGR00658">
    <property type="entry name" value="orni_carb_tr"/>
    <property type="match status" value="1"/>
</dbReference>
<feature type="binding site" evidence="6">
    <location>
        <begin position="233"/>
        <end position="234"/>
    </location>
    <ligand>
        <name>L-ornithine</name>
        <dbReference type="ChEBI" id="CHEBI:46911"/>
    </ligand>
</feature>
<dbReference type="InterPro" id="IPR024904">
    <property type="entry name" value="OTCase_ArgI"/>
</dbReference>
<feature type="binding site" evidence="6">
    <location>
        <begin position="269"/>
        <end position="270"/>
    </location>
    <ligand>
        <name>carbamoyl phosphate</name>
        <dbReference type="ChEBI" id="CHEBI:58228"/>
    </ligand>
</feature>
<feature type="binding site" evidence="6">
    <location>
        <position position="109"/>
    </location>
    <ligand>
        <name>carbamoyl phosphate</name>
        <dbReference type="ChEBI" id="CHEBI:58228"/>
    </ligand>
</feature>
<feature type="binding site" evidence="6">
    <location>
        <position position="167"/>
    </location>
    <ligand>
        <name>L-ornithine</name>
        <dbReference type="ChEBI" id="CHEBI:46911"/>
    </ligand>
</feature>
<dbReference type="PANTHER" id="PTHR45753">
    <property type="entry name" value="ORNITHINE CARBAMOYLTRANSFERASE, MITOCHONDRIAL"/>
    <property type="match status" value="1"/>
</dbReference>
<dbReference type="RefSeq" id="WP_076351273.1">
    <property type="nucleotide sequence ID" value="NZ_CP019082.1"/>
</dbReference>
<name>A0A1U7CV63_9BACT</name>
<dbReference type="GO" id="GO:0042450">
    <property type="term" value="P:L-arginine biosynthetic process via ornithine"/>
    <property type="evidence" value="ECO:0007669"/>
    <property type="project" value="UniProtKB-UniRule"/>
</dbReference>
<dbReference type="GO" id="GO:0016597">
    <property type="term" value="F:amino acid binding"/>
    <property type="evidence" value="ECO:0007669"/>
    <property type="project" value="InterPro"/>
</dbReference>
<gene>
    <name evidence="9" type="primary">argF</name>
    <name evidence="9" type="ORF">BSF38_04375</name>
</gene>
<organism evidence="9 10">
    <name type="scientific">Paludisphaera borealis</name>
    <dbReference type="NCBI Taxonomy" id="1387353"/>
    <lineage>
        <taxon>Bacteria</taxon>
        <taxon>Pseudomonadati</taxon>
        <taxon>Planctomycetota</taxon>
        <taxon>Planctomycetia</taxon>
        <taxon>Isosphaerales</taxon>
        <taxon>Isosphaeraceae</taxon>
        <taxon>Paludisphaera</taxon>
    </lineage>
</organism>
<evidence type="ECO:0000259" key="8">
    <source>
        <dbReference type="Pfam" id="PF02729"/>
    </source>
</evidence>
<proteinExistence type="inferred from homology"/>
<accession>A0A1U7CV63</accession>
<dbReference type="OrthoDB" id="9802587at2"/>
<dbReference type="EC" id="2.1.3.3" evidence="3 6"/>
<dbReference type="NCBIfam" id="NF001986">
    <property type="entry name" value="PRK00779.1"/>
    <property type="match status" value="1"/>
</dbReference>
<feature type="binding site" evidence="6">
    <location>
        <position position="229"/>
    </location>
    <ligand>
        <name>L-ornithine</name>
        <dbReference type="ChEBI" id="CHEBI:46911"/>
    </ligand>
</feature>
<evidence type="ECO:0000256" key="6">
    <source>
        <dbReference type="HAMAP-Rule" id="MF_01109"/>
    </source>
</evidence>
<dbReference type="PRINTS" id="PR00100">
    <property type="entry name" value="AOTCASE"/>
</dbReference>
<evidence type="ECO:0000256" key="5">
    <source>
        <dbReference type="ARBA" id="ARBA00048772"/>
    </source>
</evidence>
<reference evidence="10" key="1">
    <citation type="submission" date="2016-12" db="EMBL/GenBank/DDBJ databases">
        <title>Comparative genomics of four Isosphaeraceae planctomycetes: a common pool of plasmids and glycoside hydrolase genes.</title>
        <authorList>
            <person name="Ivanova A."/>
        </authorList>
    </citation>
    <scope>NUCLEOTIDE SEQUENCE [LARGE SCALE GENOMIC DNA]</scope>
    <source>
        <strain evidence="10">PX4</strain>
    </source>
</reference>
<comment type="catalytic activity">
    <reaction evidence="5 6">
        <text>carbamoyl phosphate + L-ornithine = L-citrulline + phosphate + H(+)</text>
        <dbReference type="Rhea" id="RHEA:19513"/>
        <dbReference type="ChEBI" id="CHEBI:15378"/>
        <dbReference type="ChEBI" id="CHEBI:43474"/>
        <dbReference type="ChEBI" id="CHEBI:46911"/>
        <dbReference type="ChEBI" id="CHEBI:57743"/>
        <dbReference type="ChEBI" id="CHEBI:58228"/>
        <dbReference type="EC" id="2.1.3.3"/>
    </reaction>
</comment>
<evidence type="ECO:0000256" key="1">
    <source>
        <dbReference type="ARBA" id="ARBA00004975"/>
    </source>
</evidence>
<evidence type="ECO:0000256" key="2">
    <source>
        <dbReference type="ARBA" id="ARBA00007805"/>
    </source>
</evidence>
<dbReference type="Proteomes" id="UP000186309">
    <property type="component" value="Chromosome"/>
</dbReference>
<dbReference type="AlphaFoldDB" id="A0A1U7CV63"/>
<keyword evidence="6" id="KW-0963">Cytoplasm</keyword>
<evidence type="ECO:0000259" key="7">
    <source>
        <dbReference type="Pfam" id="PF00185"/>
    </source>
</evidence>
<feature type="binding site" evidence="6">
    <location>
        <begin position="136"/>
        <end position="139"/>
    </location>
    <ligand>
        <name>carbamoyl phosphate</name>
        <dbReference type="ChEBI" id="CHEBI:58228"/>
    </ligand>
</feature>
<dbReference type="EMBL" id="CP019082">
    <property type="protein sequence ID" value="APW62821.1"/>
    <property type="molecule type" value="Genomic_DNA"/>
</dbReference>
<dbReference type="GO" id="GO:0005737">
    <property type="term" value="C:cytoplasm"/>
    <property type="evidence" value="ECO:0007669"/>
    <property type="project" value="UniProtKB-SubCell"/>
</dbReference>
<dbReference type="STRING" id="1387353.BSF38_04375"/>
<keyword evidence="4 6" id="KW-0808">Transferase</keyword>
<keyword evidence="10" id="KW-1185">Reference proteome</keyword>
<dbReference type="PRINTS" id="PR00102">
    <property type="entry name" value="OTCASE"/>
</dbReference>
<dbReference type="SUPFAM" id="SSF53671">
    <property type="entry name" value="Aspartate/ornithine carbamoyltransferase"/>
    <property type="match status" value="1"/>
</dbReference>
<sequence length="314" mass="34229">MCAEDRARRHFVDLFDISSEEAHALLARAVVLKAGGHEPRRTTPLLGRSLGLVFEKPSLRTRVSFEAAFARLGGSSIFLRGKDVGIGVRESVADFARVISQYVDALAVRTFAHATIEELARHATIPIVNALSDDAHPCQAMADMMTILEIKNRLEGVRLCFVGDGNNVARSLAVASALLGVEFILACPPGYEFPKEFATRFAARFPGVPLQTTHDPKAAAEGADALYTDVWASMGQESEADHRREIFAPYQVDEDLMARARPDAVFLHCLPAHRGEEVASGVLDGPQSQVIPQAANRMYFQMALLEWLVCGSIG</sequence>
<dbReference type="HAMAP" id="MF_01109">
    <property type="entry name" value="OTCase"/>
    <property type="match status" value="1"/>
</dbReference>
<feature type="binding site" evidence="6">
    <location>
        <position position="297"/>
    </location>
    <ligand>
        <name>carbamoyl phosphate</name>
        <dbReference type="ChEBI" id="CHEBI:58228"/>
    </ligand>
</feature>
<comment type="subcellular location">
    <subcellularLocation>
        <location evidence="6">Cytoplasm</location>
    </subcellularLocation>
</comment>
<comment type="pathway">
    <text evidence="1">Amino-acid biosynthesis; L-arginine biosynthesis; L-arginine from L-ornithine and carbamoyl phosphate: step 1/3.</text>
</comment>
<dbReference type="InterPro" id="IPR006130">
    <property type="entry name" value="Asp/Orn_carbamoylTrfase"/>
</dbReference>
<feature type="domain" description="Aspartate/ornithine carbamoyltransferase carbamoyl-P binding" evidence="8">
    <location>
        <begin position="9"/>
        <end position="149"/>
    </location>
</feature>
<comment type="caution">
    <text evidence="6">Lacks conserved residue(s) required for the propagation of feature annotation.</text>
</comment>
<dbReference type="InterPro" id="IPR002292">
    <property type="entry name" value="Orn/put_carbamltrans"/>
</dbReference>
<dbReference type="GO" id="GO:0004585">
    <property type="term" value="F:ornithine carbamoyltransferase activity"/>
    <property type="evidence" value="ECO:0007669"/>
    <property type="project" value="UniProtKB-UniRule"/>
</dbReference>
<dbReference type="InterPro" id="IPR006132">
    <property type="entry name" value="Asp/Orn_carbamoyltranf_P-bd"/>
</dbReference>
<evidence type="ECO:0000313" key="9">
    <source>
        <dbReference type="EMBL" id="APW62821.1"/>
    </source>
</evidence>
<evidence type="ECO:0000256" key="4">
    <source>
        <dbReference type="ARBA" id="ARBA00022679"/>
    </source>
</evidence>
<evidence type="ECO:0000313" key="10">
    <source>
        <dbReference type="Proteomes" id="UP000186309"/>
    </source>
</evidence>
<dbReference type="PANTHER" id="PTHR45753:SF3">
    <property type="entry name" value="ORNITHINE TRANSCARBAMYLASE, MITOCHONDRIAL"/>
    <property type="match status" value="1"/>
</dbReference>
<evidence type="ECO:0000256" key="3">
    <source>
        <dbReference type="ARBA" id="ARBA00013007"/>
    </source>
</evidence>
<comment type="similarity">
    <text evidence="2 6">Belongs to the aspartate/ornithine carbamoyltransferase superfamily. OTCase family.</text>
</comment>
<dbReference type="Gene3D" id="3.40.50.1370">
    <property type="entry name" value="Aspartate/ornithine carbamoyltransferase"/>
    <property type="match status" value="2"/>
</dbReference>
<dbReference type="Pfam" id="PF02729">
    <property type="entry name" value="OTCace_N"/>
    <property type="match status" value="1"/>
</dbReference>
<dbReference type="InterPro" id="IPR036901">
    <property type="entry name" value="Asp/Orn_carbamoylTrfase_sf"/>
</dbReference>